<dbReference type="AlphaFoldDB" id="A0AAE3NZC7"/>
<keyword evidence="4" id="KW-1185">Reference proteome</keyword>
<evidence type="ECO:0000313" key="4">
    <source>
        <dbReference type="Proteomes" id="UP001221302"/>
    </source>
</evidence>
<organism evidence="3 4">
    <name type="scientific">Stygiobacter electus</name>
    <dbReference type="NCBI Taxonomy" id="3032292"/>
    <lineage>
        <taxon>Bacteria</taxon>
        <taxon>Pseudomonadati</taxon>
        <taxon>Ignavibacteriota</taxon>
        <taxon>Ignavibacteria</taxon>
        <taxon>Ignavibacteriales</taxon>
        <taxon>Melioribacteraceae</taxon>
        <taxon>Stygiobacter</taxon>
    </lineage>
</organism>
<comment type="caution">
    <text evidence="3">The sequence shown here is derived from an EMBL/GenBank/DDBJ whole genome shotgun (WGS) entry which is preliminary data.</text>
</comment>
<protein>
    <submittedName>
        <fullName evidence="3">PorV/PorQ family protein</fullName>
    </submittedName>
</protein>
<feature type="signal peptide" evidence="1">
    <location>
        <begin position="1"/>
        <end position="19"/>
    </location>
</feature>
<keyword evidence="1" id="KW-0732">Signal</keyword>
<dbReference type="InterPro" id="IPR045741">
    <property type="entry name" value="PorV"/>
</dbReference>
<evidence type="ECO:0000256" key="1">
    <source>
        <dbReference type="SAM" id="SignalP"/>
    </source>
</evidence>
<name>A0AAE3NZC7_9BACT</name>
<dbReference type="SUPFAM" id="SSF56935">
    <property type="entry name" value="Porins"/>
    <property type="match status" value="1"/>
</dbReference>
<gene>
    <name evidence="3" type="ORF">P0M35_04950</name>
</gene>
<dbReference type="EMBL" id="JARGDL010000004">
    <property type="protein sequence ID" value="MDF1611489.1"/>
    <property type="molecule type" value="Genomic_DNA"/>
</dbReference>
<dbReference type="Proteomes" id="UP001221302">
    <property type="component" value="Unassembled WGS sequence"/>
</dbReference>
<evidence type="ECO:0000313" key="3">
    <source>
        <dbReference type="EMBL" id="MDF1611489.1"/>
    </source>
</evidence>
<reference evidence="3" key="1">
    <citation type="submission" date="2023-03" db="EMBL/GenBank/DDBJ databases">
        <title>Stygiobacter electus gen. nov., sp. nov., facultatively anaerobic thermotolerant bacterium of the class Ignavibacteria from a well of Yessentuki mineral water deposit.</title>
        <authorList>
            <person name="Podosokorskaya O.A."/>
            <person name="Elcheninov A.G."/>
            <person name="Petrova N.F."/>
            <person name="Zavarzina D.G."/>
            <person name="Kublanov I.V."/>
            <person name="Merkel A.Y."/>
        </authorList>
    </citation>
    <scope>NUCLEOTIDE SEQUENCE</scope>
    <source>
        <strain evidence="3">09-Me</strain>
    </source>
</reference>
<dbReference type="RefSeq" id="WP_321535256.1">
    <property type="nucleotide sequence ID" value="NZ_JARGDL010000004.1"/>
</dbReference>
<dbReference type="Pfam" id="PF19572">
    <property type="entry name" value="PorV"/>
    <property type="match status" value="1"/>
</dbReference>
<accession>A0AAE3NZC7</accession>
<proteinExistence type="predicted"/>
<sequence>MKRINLIIMLLTSFVIINAQQNFVSNVSKRGTTAAPFLSISQGARATAMGSAFVAVADDPSTIFWNPSGIAKIPGGSVVFDHTNWIADIKYNFLAASYNLGDYGAVGVSFLSSSIEDMAVRTIDSPEGTGETFGVTDAYFSVAYAINLTDNFAIGFNPKFVMQKIWRTTASAFAIDLGVIYRTPFDGIMLAMSISNFGTKMKLDGNSTLVLYDPDPNSTGNNGQIPAYLQTDYWELPLNFRVGLSYDPIKSDMHKLTIALDALHPADDYESINLGAEYGFNDMFFIRGGYKSLFLKDSEESFTFGAGIKQTFIGNVALKIDYSYGDFGRLKNVQKFTVGVNF</sequence>
<dbReference type="NCBIfam" id="NF033709">
    <property type="entry name" value="PorV_fam"/>
    <property type="match status" value="1"/>
</dbReference>
<dbReference type="Gene3D" id="2.40.160.60">
    <property type="entry name" value="Outer membrane protein transport protein (OMPP1/FadL/TodX)"/>
    <property type="match status" value="1"/>
</dbReference>
<evidence type="ECO:0000259" key="2">
    <source>
        <dbReference type="Pfam" id="PF19572"/>
    </source>
</evidence>
<feature type="domain" description="Type IX secretion system protein PorV" evidence="2">
    <location>
        <begin position="31"/>
        <end position="205"/>
    </location>
</feature>
<feature type="chain" id="PRO_5042002272" evidence="1">
    <location>
        <begin position="20"/>
        <end position="342"/>
    </location>
</feature>